<organism evidence="7 8">
    <name type="scientific">Cordylochernes scorpioides</name>
    <dbReference type="NCBI Taxonomy" id="51811"/>
    <lineage>
        <taxon>Eukaryota</taxon>
        <taxon>Metazoa</taxon>
        <taxon>Ecdysozoa</taxon>
        <taxon>Arthropoda</taxon>
        <taxon>Chelicerata</taxon>
        <taxon>Arachnida</taxon>
        <taxon>Pseudoscorpiones</taxon>
        <taxon>Cheliferoidea</taxon>
        <taxon>Chernetidae</taxon>
        <taxon>Cordylochernes</taxon>
    </lineage>
</organism>
<feature type="compositionally biased region" description="Basic residues" evidence="6">
    <location>
        <begin position="22"/>
        <end position="31"/>
    </location>
</feature>
<protein>
    <recommendedName>
        <fullName evidence="4">Large ribosomal subunit protein uL15</fullName>
    </recommendedName>
    <alternativeName>
        <fullName evidence="5">60S ribosomal protein L27a</fullName>
    </alternativeName>
</protein>
<comment type="similarity">
    <text evidence="1">Belongs to the universal ribosomal protein uL15 family.</text>
</comment>
<evidence type="ECO:0000256" key="6">
    <source>
        <dbReference type="SAM" id="MobiDB-lite"/>
    </source>
</evidence>
<accession>A0ABY6JXT7</accession>
<evidence type="ECO:0000256" key="3">
    <source>
        <dbReference type="ARBA" id="ARBA00023274"/>
    </source>
</evidence>
<dbReference type="PANTHER" id="PTHR11721:SF3">
    <property type="entry name" value="LARGE RIBOSOMAL SUBUNIT PROTEIN UL15"/>
    <property type="match status" value="1"/>
</dbReference>
<keyword evidence="2" id="KW-0689">Ribosomal protein</keyword>
<evidence type="ECO:0000313" key="7">
    <source>
        <dbReference type="EMBL" id="UYV61162.1"/>
    </source>
</evidence>
<keyword evidence="8" id="KW-1185">Reference proteome</keyword>
<evidence type="ECO:0000256" key="1">
    <source>
        <dbReference type="ARBA" id="ARBA00007320"/>
    </source>
</evidence>
<dbReference type="EMBL" id="CP092863">
    <property type="protein sequence ID" value="UYV61162.1"/>
    <property type="molecule type" value="Genomic_DNA"/>
</dbReference>
<reference evidence="7 8" key="1">
    <citation type="submission" date="2022-01" db="EMBL/GenBank/DDBJ databases">
        <title>A chromosomal length assembly of Cordylochernes scorpioides.</title>
        <authorList>
            <person name="Zeh D."/>
            <person name="Zeh J."/>
        </authorList>
    </citation>
    <scope>NUCLEOTIDE SEQUENCE [LARGE SCALE GENOMIC DNA]</scope>
    <source>
        <strain evidence="7">IN4F17</strain>
        <tissue evidence="7">Whole Body</tissue>
    </source>
</reference>
<dbReference type="Gene3D" id="3.100.10.10">
    <property type="match status" value="1"/>
</dbReference>
<evidence type="ECO:0000256" key="2">
    <source>
        <dbReference type="ARBA" id="ARBA00022980"/>
    </source>
</evidence>
<dbReference type="SUPFAM" id="SSF52080">
    <property type="entry name" value="Ribosomal proteins L15p and L18e"/>
    <property type="match status" value="1"/>
</dbReference>
<proteinExistence type="inferred from homology"/>
<dbReference type="InterPro" id="IPR036227">
    <property type="entry name" value="Ribosomal_uL15/eL18_sf"/>
</dbReference>
<dbReference type="PANTHER" id="PTHR11721">
    <property type="entry name" value="60S RIBOSOMAL PROTEIN L27A"/>
    <property type="match status" value="1"/>
</dbReference>
<feature type="region of interest" description="Disordered" evidence="6">
    <location>
        <begin position="1"/>
        <end position="38"/>
    </location>
</feature>
<evidence type="ECO:0000256" key="5">
    <source>
        <dbReference type="ARBA" id="ARBA00035527"/>
    </source>
</evidence>
<evidence type="ECO:0000256" key="4">
    <source>
        <dbReference type="ARBA" id="ARBA00035200"/>
    </source>
</evidence>
<dbReference type="Proteomes" id="UP001235939">
    <property type="component" value="Chromosome 01"/>
</dbReference>
<sequence length="134" mass="14766">MGTSDRKTRKLRGHVSHDHGRIGNKHHKHSGSHGNADSLTHHRINLDKYHPSSYFGKVGTSTCTLTLSTAPPSTWTRCGLWCLRRPGSKENKDGKVPVINVVQNGYYKVLGKGMLPKQPVIVKASCVVVSYPLV</sequence>
<gene>
    <name evidence="7" type="ORF">LAZ67_1003658</name>
</gene>
<name>A0ABY6JXT7_9ARAC</name>
<evidence type="ECO:0000313" key="8">
    <source>
        <dbReference type="Proteomes" id="UP001235939"/>
    </source>
</evidence>
<keyword evidence="3" id="KW-0687">Ribonucleoprotein</keyword>